<proteinExistence type="predicted"/>
<protein>
    <submittedName>
        <fullName evidence="5">LacI family transcriptional regulator</fullName>
    </submittedName>
</protein>
<dbReference type="GO" id="GO:0000976">
    <property type="term" value="F:transcription cis-regulatory region binding"/>
    <property type="evidence" value="ECO:0007669"/>
    <property type="project" value="TreeGrafter"/>
</dbReference>
<dbReference type="PANTHER" id="PTHR30146:SF109">
    <property type="entry name" value="HTH-TYPE TRANSCRIPTIONAL REGULATOR GALS"/>
    <property type="match status" value="1"/>
</dbReference>
<keyword evidence="1" id="KW-0805">Transcription regulation</keyword>
<dbReference type="PANTHER" id="PTHR30146">
    <property type="entry name" value="LACI-RELATED TRANSCRIPTIONAL REPRESSOR"/>
    <property type="match status" value="1"/>
</dbReference>
<dbReference type="InterPro" id="IPR028082">
    <property type="entry name" value="Peripla_BP_I"/>
</dbReference>
<keyword evidence="3" id="KW-0804">Transcription</keyword>
<dbReference type="GO" id="GO:0003700">
    <property type="term" value="F:DNA-binding transcription factor activity"/>
    <property type="evidence" value="ECO:0007669"/>
    <property type="project" value="TreeGrafter"/>
</dbReference>
<gene>
    <name evidence="5" type="primary">ccpA</name>
    <name evidence="5" type="ORF">Unknown280_2140</name>
</gene>
<evidence type="ECO:0000256" key="3">
    <source>
        <dbReference type="ARBA" id="ARBA00023163"/>
    </source>
</evidence>
<dbReference type="EMBL" id="MN577574">
    <property type="protein sequence ID" value="QGT51522.1"/>
    <property type="molecule type" value="Genomic_DNA"/>
</dbReference>
<feature type="domain" description="Transcriptional regulator LacI/GalR-like sensor" evidence="4">
    <location>
        <begin position="113"/>
        <end position="276"/>
    </location>
</feature>
<dbReference type="Gene3D" id="3.40.50.2300">
    <property type="match status" value="2"/>
</dbReference>
<dbReference type="InterPro" id="IPR046335">
    <property type="entry name" value="LacI/GalR-like_sensor"/>
</dbReference>
<evidence type="ECO:0000259" key="4">
    <source>
        <dbReference type="Pfam" id="PF13377"/>
    </source>
</evidence>
<accession>A0A650EPX9</accession>
<name>A0A650EPX9_9SPIO</name>
<sequence>MAAKKSKLIAVVLPDVKNPYFTELLDYIEKLCVKNGYSMIFFNSDGNVEKEKNIIQQIIARQADGLLITMTKAHSDTIPLLKSVPFPVVVMTRNVANLDSVGIRHVEGGALAAEYLLAKNCKNFCYFGLEDDEKFFGFRECLLDNNVPKKAITVIGNQDWYFKTVEQGAMVLRNYIQNRLRHKKTGLFCVNDIYAANAICAAREVDVKIGRDLFIVGFDDTMLCEILYPKLTSIHQPLKEIADYSFSILLRRLENNSSSQNAESIVLKPKISIRET</sequence>
<dbReference type="SUPFAM" id="SSF53822">
    <property type="entry name" value="Periplasmic binding protein-like I"/>
    <property type="match status" value="1"/>
</dbReference>
<reference evidence="5" key="1">
    <citation type="journal article" date="2020" name="J. ISSAAS">
        <title>Lactobacilli and other gastrointestinal microbiota of Peromyscus leucopus, reservoir host for agents of Lyme disease and other zoonoses in North America.</title>
        <authorList>
            <person name="Milovic A."/>
            <person name="Bassam K."/>
            <person name="Shao H."/>
            <person name="Chatzistamou I."/>
            <person name="Tufts D.M."/>
            <person name="Diuk-Wasser M."/>
            <person name="Barbour A.G."/>
        </authorList>
    </citation>
    <scope>NUCLEOTIDE SEQUENCE</scope>
    <source>
        <strain evidence="5">LL50</strain>
    </source>
</reference>
<evidence type="ECO:0000256" key="1">
    <source>
        <dbReference type="ARBA" id="ARBA00023015"/>
    </source>
</evidence>
<evidence type="ECO:0000256" key="2">
    <source>
        <dbReference type="ARBA" id="ARBA00023125"/>
    </source>
</evidence>
<organism evidence="5">
    <name type="scientific">uncultured Spirochaetaceae bacterium</name>
    <dbReference type="NCBI Taxonomy" id="201186"/>
    <lineage>
        <taxon>Bacteria</taxon>
        <taxon>Pseudomonadati</taxon>
        <taxon>Spirochaetota</taxon>
        <taxon>Spirochaetia</taxon>
        <taxon>Spirochaetales</taxon>
        <taxon>Spirochaetaceae</taxon>
        <taxon>environmental samples</taxon>
    </lineage>
</organism>
<evidence type="ECO:0000313" key="5">
    <source>
        <dbReference type="EMBL" id="QGT51522.1"/>
    </source>
</evidence>
<dbReference type="AlphaFoldDB" id="A0A650EPX9"/>
<dbReference type="Pfam" id="PF13377">
    <property type="entry name" value="Peripla_BP_3"/>
    <property type="match status" value="1"/>
</dbReference>
<keyword evidence="2" id="KW-0238">DNA-binding</keyword>